<keyword evidence="3" id="KW-0813">Transport</keyword>
<dbReference type="NCBIfam" id="TIGR02135">
    <property type="entry name" value="phoU_full"/>
    <property type="match status" value="1"/>
</dbReference>
<dbReference type="KEGG" id="thig:FE785_02885"/>
<sequence length="244" mass="27305">MERTEFKTHISAQYNRNLEDLFNHVLAMGGLVEGQLNNAIEAIKGSNSTLASEIKHSDKFVNKHEVEIDSLCARVLARQQPTASDLRLIVSAIRIAVDLERIGDESVNASRLAAKMADVEEIAIETLPGYKALLEMITIDLNILKMVLTCFSQLDLDRLEEVIADDVRITEIKQDSLQEIQDSLNSHHGLAEYTMQMISSIRAAERISAHIVNIAESVVYLINGKDVRSMNSDKLTEFLSRIDK</sequence>
<dbReference type="GO" id="GO:0030643">
    <property type="term" value="P:intracellular phosphate ion homeostasis"/>
    <property type="evidence" value="ECO:0007669"/>
    <property type="project" value="InterPro"/>
</dbReference>
<reference evidence="5 6" key="1">
    <citation type="submission" date="2019-05" db="EMBL/GenBank/DDBJ databases">
        <title>Thiomicrorhabdus sediminis sp. nov, a novel sulfur-oxidizing bacterium isolated from coastal sediment.</title>
        <authorList>
            <person name="Liu X."/>
        </authorList>
    </citation>
    <scope>NUCLEOTIDE SEQUENCE [LARGE SCALE GENOMIC DNA]</scope>
    <source>
        <strain evidence="5 6">G1</strain>
    </source>
</reference>
<name>A0A4P9K5V5_9GAMM</name>
<dbReference type="PANTHER" id="PTHR42930:SF3">
    <property type="entry name" value="PHOSPHATE-SPECIFIC TRANSPORT SYSTEM ACCESSORY PROTEIN PHOU"/>
    <property type="match status" value="1"/>
</dbReference>
<proteinExistence type="inferred from homology"/>
<evidence type="ECO:0000259" key="4">
    <source>
        <dbReference type="Pfam" id="PF01895"/>
    </source>
</evidence>
<feature type="domain" description="PhoU" evidence="4">
    <location>
        <begin position="26"/>
        <end position="111"/>
    </location>
</feature>
<comment type="function">
    <text evidence="3">Plays a role in the regulation of phosphate uptake.</text>
</comment>
<dbReference type="GO" id="GO:0005737">
    <property type="term" value="C:cytoplasm"/>
    <property type="evidence" value="ECO:0007669"/>
    <property type="project" value="UniProtKB-SubCell"/>
</dbReference>
<dbReference type="Pfam" id="PF01895">
    <property type="entry name" value="PhoU"/>
    <property type="match status" value="2"/>
</dbReference>
<dbReference type="InterPro" id="IPR026022">
    <property type="entry name" value="PhoU_dom"/>
</dbReference>
<comment type="similarity">
    <text evidence="1 3">Belongs to the PhoU family.</text>
</comment>
<dbReference type="PIRSF" id="PIRSF003107">
    <property type="entry name" value="PhoU"/>
    <property type="match status" value="1"/>
</dbReference>
<feature type="domain" description="PhoU" evidence="4">
    <location>
        <begin position="133"/>
        <end position="218"/>
    </location>
</feature>
<keyword evidence="6" id="KW-1185">Reference proteome</keyword>
<accession>A0A4P9K5V5</accession>
<dbReference type="Proteomes" id="UP000304864">
    <property type="component" value="Chromosome"/>
</dbReference>
<gene>
    <name evidence="5" type="primary">phoU</name>
    <name evidence="5" type="ORF">FE785_02885</name>
</gene>
<evidence type="ECO:0000313" key="6">
    <source>
        <dbReference type="Proteomes" id="UP000304864"/>
    </source>
</evidence>
<dbReference type="Gene3D" id="1.20.58.220">
    <property type="entry name" value="Phosphate transport system protein phou homolog 2, domain 2"/>
    <property type="match status" value="2"/>
</dbReference>
<comment type="subunit">
    <text evidence="3">Homodimer.</text>
</comment>
<dbReference type="RefSeq" id="WP_138564231.1">
    <property type="nucleotide sequence ID" value="NZ_CP040602.1"/>
</dbReference>
<dbReference type="InterPro" id="IPR028366">
    <property type="entry name" value="PhoU"/>
</dbReference>
<dbReference type="OrthoDB" id="9814256at2"/>
<dbReference type="GO" id="GO:0045936">
    <property type="term" value="P:negative regulation of phosphate metabolic process"/>
    <property type="evidence" value="ECO:0007669"/>
    <property type="project" value="InterPro"/>
</dbReference>
<evidence type="ECO:0000256" key="1">
    <source>
        <dbReference type="ARBA" id="ARBA00008107"/>
    </source>
</evidence>
<dbReference type="PANTHER" id="PTHR42930">
    <property type="entry name" value="PHOSPHATE-SPECIFIC TRANSPORT SYSTEM ACCESSORY PROTEIN PHOU"/>
    <property type="match status" value="1"/>
</dbReference>
<dbReference type="InterPro" id="IPR038078">
    <property type="entry name" value="PhoU-like_sf"/>
</dbReference>
<organism evidence="5 6">
    <name type="scientific">Thiomicrorhabdus sediminis</name>
    <dbReference type="NCBI Taxonomy" id="2580412"/>
    <lineage>
        <taxon>Bacteria</taxon>
        <taxon>Pseudomonadati</taxon>
        <taxon>Pseudomonadota</taxon>
        <taxon>Gammaproteobacteria</taxon>
        <taxon>Thiotrichales</taxon>
        <taxon>Piscirickettsiaceae</taxon>
        <taxon>Thiomicrorhabdus</taxon>
    </lineage>
</organism>
<dbReference type="SUPFAM" id="SSF109755">
    <property type="entry name" value="PhoU-like"/>
    <property type="match status" value="1"/>
</dbReference>
<keyword evidence="3" id="KW-0963">Cytoplasm</keyword>
<dbReference type="EMBL" id="CP040602">
    <property type="protein sequence ID" value="QCU89656.1"/>
    <property type="molecule type" value="Genomic_DNA"/>
</dbReference>
<evidence type="ECO:0000256" key="2">
    <source>
        <dbReference type="ARBA" id="ARBA00022592"/>
    </source>
</evidence>
<dbReference type="GO" id="GO:0006817">
    <property type="term" value="P:phosphate ion transport"/>
    <property type="evidence" value="ECO:0007669"/>
    <property type="project" value="UniProtKB-KW"/>
</dbReference>
<dbReference type="AlphaFoldDB" id="A0A4P9K5V5"/>
<comment type="subcellular location">
    <subcellularLocation>
        <location evidence="3">Cytoplasm</location>
    </subcellularLocation>
</comment>
<keyword evidence="2 3" id="KW-0592">Phosphate transport</keyword>
<evidence type="ECO:0000313" key="5">
    <source>
        <dbReference type="EMBL" id="QCU89656.1"/>
    </source>
</evidence>
<protein>
    <recommendedName>
        <fullName evidence="3">Phosphate-specific transport system accessory protein PhoU</fullName>
    </recommendedName>
</protein>
<evidence type="ECO:0000256" key="3">
    <source>
        <dbReference type="PIRNR" id="PIRNR003107"/>
    </source>
</evidence>